<proteinExistence type="predicted"/>
<keyword evidence="2" id="KW-1185">Reference proteome</keyword>
<evidence type="ECO:0000313" key="1">
    <source>
        <dbReference type="EMBL" id="MFC0389499.1"/>
    </source>
</evidence>
<dbReference type="EMBL" id="JBHLVZ010000113">
    <property type="protein sequence ID" value="MFC0389499.1"/>
    <property type="molecule type" value="Genomic_DNA"/>
</dbReference>
<accession>A0ABV6J0U4</accession>
<protein>
    <submittedName>
        <fullName evidence="1">Uncharacterized protein</fullName>
    </submittedName>
</protein>
<evidence type="ECO:0000313" key="2">
    <source>
        <dbReference type="Proteomes" id="UP001589789"/>
    </source>
</evidence>
<reference evidence="1 2" key="1">
    <citation type="submission" date="2024-09" db="EMBL/GenBank/DDBJ databases">
        <authorList>
            <person name="Sun Q."/>
            <person name="Mori K."/>
        </authorList>
    </citation>
    <scope>NUCLEOTIDE SEQUENCE [LARGE SCALE GENOMIC DNA]</scope>
    <source>
        <strain evidence="1 2">CCM 7468</strain>
    </source>
</reference>
<sequence>MVHEHLYRPPPCSLWPEDLLQATGAAYRETRGAGLEPLACLDRAEAVYIAAGGVAMGARDVVVAIIASLSAERGDWLWGPAQEWLERYSPAHAEPAWAEA</sequence>
<name>A0ABV6J0U4_9PROT</name>
<organism evidence="1 2">
    <name type="scientific">Muricoccus vinaceus</name>
    <dbReference type="NCBI Taxonomy" id="424704"/>
    <lineage>
        <taxon>Bacteria</taxon>
        <taxon>Pseudomonadati</taxon>
        <taxon>Pseudomonadota</taxon>
        <taxon>Alphaproteobacteria</taxon>
        <taxon>Acetobacterales</taxon>
        <taxon>Roseomonadaceae</taxon>
        <taxon>Muricoccus</taxon>
    </lineage>
</organism>
<comment type="caution">
    <text evidence="1">The sequence shown here is derived from an EMBL/GenBank/DDBJ whole genome shotgun (WGS) entry which is preliminary data.</text>
</comment>
<dbReference type="RefSeq" id="WP_377056930.1">
    <property type="nucleotide sequence ID" value="NZ_JBHLVZ010000113.1"/>
</dbReference>
<gene>
    <name evidence="1" type="ORF">ACFFIC_28715</name>
</gene>
<dbReference type="Proteomes" id="UP001589789">
    <property type="component" value="Unassembled WGS sequence"/>
</dbReference>